<feature type="transmembrane region" description="Helical" evidence="1">
    <location>
        <begin position="225"/>
        <end position="242"/>
    </location>
</feature>
<dbReference type="OrthoDB" id="1117124at2"/>
<accession>K6Z2J1</accession>
<feature type="transmembrane region" description="Helical" evidence="1">
    <location>
        <begin position="373"/>
        <end position="390"/>
    </location>
</feature>
<sequence>MNQNKRKTFSQLISIATCGKLADLLISAKTTLPWLLASLGAPTWIVSMLVPIRESGSLIPQWPLKKKTSHIHNRLVIWRWGIVIQACSISFMLVSAIFTEALIAGLLILVSLLFLSLGRSLSSLSMKDIQGLNIEKGQRGKLVGIASSLSGLLSLVTAGLLLFSPQDMNILAIQLLITFSAALFIISLLLSIGLTANLTDDETDLNSGKSLWKTIHQQADLRQLIISRCLLLHAALIAPFFVNASATSNDFFQLPYFIIASALADFISSYLWGKMADKSAIRTLFFATLVCVSASITFYFVTSFNNWLIDVLLFFVLNLGYAGIRTGRKTYMLDIAQGSQRTLYVSAANTMVGYILLLLGGLYALLYHAMGEHIILVMTIFMVVGLLHTFKMKAEK</sequence>
<keyword evidence="1" id="KW-0812">Transmembrane</keyword>
<dbReference type="EMBL" id="CP003837">
    <property type="protein sequence ID" value="AGH46211.1"/>
    <property type="molecule type" value="Genomic_DNA"/>
</dbReference>
<dbReference type="InterPro" id="IPR036259">
    <property type="entry name" value="MFS_trans_sf"/>
</dbReference>
<dbReference type="RefSeq" id="WP_007641180.1">
    <property type="nucleotide sequence ID" value="NC_020514.1"/>
</dbReference>
<protein>
    <submittedName>
        <fullName evidence="2">Major facilitator superfamily permease</fullName>
    </submittedName>
</protein>
<organism evidence="2 3">
    <name type="scientific">Paraglaciecola psychrophila 170</name>
    <dbReference type="NCBI Taxonomy" id="1129794"/>
    <lineage>
        <taxon>Bacteria</taxon>
        <taxon>Pseudomonadati</taxon>
        <taxon>Pseudomonadota</taxon>
        <taxon>Gammaproteobacteria</taxon>
        <taxon>Alteromonadales</taxon>
        <taxon>Alteromonadaceae</taxon>
        <taxon>Paraglaciecola</taxon>
    </lineage>
</organism>
<feature type="transmembrane region" description="Helical" evidence="1">
    <location>
        <begin position="170"/>
        <end position="190"/>
    </location>
</feature>
<dbReference type="eggNOG" id="COG2814">
    <property type="taxonomic scope" value="Bacteria"/>
</dbReference>
<feature type="transmembrane region" description="Helical" evidence="1">
    <location>
        <begin position="344"/>
        <end position="367"/>
    </location>
</feature>
<feature type="transmembrane region" description="Helical" evidence="1">
    <location>
        <begin position="284"/>
        <end position="301"/>
    </location>
</feature>
<dbReference type="KEGG" id="gps:C427_4106"/>
<dbReference type="PANTHER" id="PTHR23526">
    <property type="entry name" value="INTEGRAL MEMBRANE TRANSPORT PROTEIN-RELATED"/>
    <property type="match status" value="1"/>
</dbReference>
<dbReference type="SUPFAM" id="SSF103473">
    <property type="entry name" value="MFS general substrate transporter"/>
    <property type="match status" value="1"/>
</dbReference>
<feature type="transmembrane region" description="Helical" evidence="1">
    <location>
        <begin position="101"/>
        <end position="121"/>
    </location>
</feature>
<proteinExistence type="predicted"/>
<dbReference type="AlphaFoldDB" id="K6Z2J1"/>
<evidence type="ECO:0000256" key="1">
    <source>
        <dbReference type="SAM" id="Phobius"/>
    </source>
</evidence>
<dbReference type="InterPro" id="IPR052528">
    <property type="entry name" value="Sugar_transport-like"/>
</dbReference>
<dbReference type="HOGENOM" id="CLU_051156_0_0_6"/>
<dbReference type="Gene3D" id="1.20.1250.20">
    <property type="entry name" value="MFS general substrate transporter like domains"/>
    <property type="match status" value="1"/>
</dbReference>
<dbReference type="PANTHER" id="PTHR23526:SF2">
    <property type="entry name" value="MAJOR FACILITATOR SUPERFAMILY (MFS) PROFILE DOMAIN-CONTAINING PROTEIN"/>
    <property type="match status" value="1"/>
</dbReference>
<feature type="transmembrane region" description="Helical" evidence="1">
    <location>
        <begin position="75"/>
        <end position="95"/>
    </location>
</feature>
<feature type="transmembrane region" description="Helical" evidence="1">
    <location>
        <begin position="307"/>
        <end position="324"/>
    </location>
</feature>
<gene>
    <name evidence="2" type="ORF">C427_4106</name>
</gene>
<reference evidence="2 3" key="1">
    <citation type="journal article" date="2013" name="Genome Announc.">
        <title>Complete Genome Sequence of Glaciecola psychrophila Strain 170T.</title>
        <authorList>
            <person name="Yin J."/>
            <person name="Chen J."/>
            <person name="Liu G."/>
            <person name="Yu Y."/>
            <person name="Song L."/>
            <person name="Wang X."/>
            <person name="Qu X."/>
        </authorList>
    </citation>
    <scope>NUCLEOTIDE SEQUENCE [LARGE SCALE GENOMIC DNA]</scope>
    <source>
        <strain evidence="2 3">170</strain>
    </source>
</reference>
<dbReference type="Proteomes" id="UP000011864">
    <property type="component" value="Chromosome"/>
</dbReference>
<dbReference type="PATRIC" id="fig|1129794.4.peg.4089"/>
<feature type="transmembrane region" description="Helical" evidence="1">
    <location>
        <begin position="142"/>
        <end position="164"/>
    </location>
</feature>
<keyword evidence="3" id="KW-1185">Reference proteome</keyword>
<keyword evidence="1" id="KW-0472">Membrane</keyword>
<feature type="transmembrane region" description="Helical" evidence="1">
    <location>
        <begin position="254"/>
        <end position="272"/>
    </location>
</feature>
<keyword evidence="1" id="KW-1133">Transmembrane helix</keyword>
<name>K6Z2J1_9ALTE</name>
<evidence type="ECO:0000313" key="2">
    <source>
        <dbReference type="EMBL" id="AGH46211.1"/>
    </source>
</evidence>
<evidence type="ECO:0000313" key="3">
    <source>
        <dbReference type="Proteomes" id="UP000011864"/>
    </source>
</evidence>